<feature type="region of interest" description="Disordered" evidence="2">
    <location>
        <begin position="1452"/>
        <end position="1509"/>
    </location>
</feature>
<feature type="coiled-coil region" evidence="1">
    <location>
        <begin position="558"/>
        <end position="629"/>
    </location>
</feature>
<sequence>MATFINDKTRLFKNLGDPTELPTKKRSEARIKEYRSATDARAWSNNEQEQKEYILDLMNAESPKQLQLGKYVPIEVLIDTLLANKNADIKKLGDQIDKLEKLLKCYDDLDLTPDQRAKLNKLKSQVYGSGDHARDGDENSVVSETPSAVSSKLTAASATSSKVGSVGSETSAKVGSEGSATSAKVGSEGSATSAKVGSEGSATSSKAEAEGSEKESGTSSKAESEGSAKASAGSQISGGSEVVEDDVATLHKKLEDTIRECDKHKELARRAIEQLESIKNIMQERDDLQQKLRESEEEILKLKESLEKRESCEDEIKEMENEVERLKSSGKVDEFEIMKRELDVVKKTCSKLQNIKEQNKILKAENDDLKNQLNPEFSPDKKEEAKSIDRLKEHHSAIACIDCEVENLRDPSVVDDHDEADMKQYYKEQVAILNEKVDKLKEVTKERDRLQESVTRLETELQGYEGLSDEVESFKKKSKMLDDVLEERESLHKRLSRMKGMEDELLELKRKAARVDELERLLAEMEGKCGVDISEAELEALRLRAQEADVLRIERDRMKVKLDELGSMDDELKELENKSKSIEALQNERDQLKDRCAELEAMLSDYNNLKRQLDEAQAMNDERDAYLRKVRDCECVIADQEEEINRLVSHVDRLSKGQEKEQELTKKAMGDLRDELDKKNELIAQSEQQLDTMQSQLRNTIDEVSNETTDLNNRIAELEKQLAELEKQLADKDSEMAQQLQSLQEENKKLQDIVDKMQEYNDNEKLKSMLKKSKLAVHKAADVLDTKQLSGVIGNTDDTSLINRMKDLEKQLSQAQNALKECERMTAENKALRKHSGEIQTVAKDQIQDLANELKLAREKIDQLTKENLDLKKHIDELTKDADSALTNKIKELEKQLDDSKINRKTIDPTIGGDSNKIVNENADLKKQIDAMKKSMTGDNVDLINENTKCRDKLKELERQLEDAKILSKKDQPELAADNEKLTKELNELKNKLKDGANESTLKENNDLKNEMEMLKKKLKEGGHDITSTKGTDGAQDSTFKENEKLNEENELLKKKLKEGGLQDATLKENEDLRKELENLKNSIKRRCSNVFAKENADLKKELENLKNSIKGGDTSNVFAKENADLKKELEDLKNSIKGGDTSNVFAKENADLKKELENLKNSIKGGDTSNVFAKENADLKKELENLKNSIKGGDTSNVFAKENTDLKNELDSLKQKLKDGGQDAFLKENNELKKQLEEANKQKGAGVPDATLKENDELKKELESLKNQLKGDAQGSSKEVDALKKELDDMKKKMSAAQGGGNVPEAVQQENDNLKKQLEELKKKSGGEPDTKDKEDVTNQLKQANKENDDLKKEIERLQKASPDLTTKPDAAKGGLSDDSSDLKKEIERLNKVIASSGSDQQMVNQLQTAYAEIDDLKKELEKMKQLVHSTGDNAAKQQLDDQAKEIDRLKKVLQQGGIPDDHDTREKQELLDMIQQLENQLGDMGRDEKKDKGKDDKDPENAQLRSKIKELEDRLLKTKDCESQLKKLETELEKQKQDSLETIKSLKAQYDRDVKNLHNKYNDGIQKLQASHEEILSRGNQDLERENDELKRQSRQSKLMLDALQSKLDDKDDKKMATLSKSVQKLEIEPCDCGDDRFRKLLKKILNDGIESLSFDDLQFMHTKVCDATSKIIDKNRSSIQRTEITESYRNMPSVADTDYKRRQKVAQSQVAKLQLEVALERQRLEDLRSTLDLEKQTNKGLEEQVKKKSKAVSCFMNALEEEQSKSKLLEMNLQQERDKSRQLSSILSNHDQTCSCMHKDRTTSRRRPSERDRSRERSSVLQSAPRRISKN</sequence>
<feature type="compositionally biased region" description="Basic and acidic residues" evidence="2">
    <location>
        <begin position="1461"/>
        <end position="1472"/>
    </location>
</feature>
<feature type="compositionally biased region" description="Basic and acidic residues" evidence="2">
    <location>
        <begin position="1800"/>
        <end position="1821"/>
    </location>
</feature>
<feature type="region of interest" description="Disordered" evidence="2">
    <location>
        <begin position="1222"/>
        <end position="1384"/>
    </location>
</feature>
<feature type="region of interest" description="Disordered" evidence="2">
    <location>
        <begin position="1777"/>
        <end position="1834"/>
    </location>
</feature>
<feature type="compositionally biased region" description="Low complexity" evidence="2">
    <location>
        <begin position="147"/>
        <end position="163"/>
    </location>
</feature>
<feature type="compositionally biased region" description="Basic and acidic residues" evidence="2">
    <location>
        <begin position="1279"/>
        <end position="1293"/>
    </location>
</feature>
<organism evidence="3 4">
    <name type="scientific">Nicrophorus vespilloides</name>
    <name type="common">Boreal carrion beetle</name>
    <dbReference type="NCBI Taxonomy" id="110193"/>
    <lineage>
        <taxon>Eukaryota</taxon>
        <taxon>Metazoa</taxon>
        <taxon>Ecdysozoa</taxon>
        <taxon>Arthropoda</taxon>
        <taxon>Hexapoda</taxon>
        <taxon>Insecta</taxon>
        <taxon>Pterygota</taxon>
        <taxon>Neoptera</taxon>
        <taxon>Endopterygota</taxon>
        <taxon>Coleoptera</taxon>
        <taxon>Polyphaga</taxon>
        <taxon>Staphyliniformia</taxon>
        <taxon>Silphidae</taxon>
        <taxon>Nicrophorinae</taxon>
        <taxon>Nicrophorus</taxon>
    </lineage>
</organism>
<feature type="compositionally biased region" description="Basic and acidic residues" evidence="2">
    <location>
        <begin position="1313"/>
        <end position="1338"/>
    </location>
</feature>
<keyword evidence="3" id="KW-1185">Reference proteome</keyword>
<feature type="coiled-coil region" evidence="1">
    <location>
        <begin position="669"/>
        <end position="763"/>
    </location>
</feature>
<feature type="region of interest" description="Disordered" evidence="2">
    <location>
        <begin position="127"/>
        <end position="244"/>
    </location>
</feature>
<feature type="compositionally biased region" description="Basic and acidic residues" evidence="2">
    <location>
        <begin position="1222"/>
        <end position="1242"/>
    </location>
</feature>
<dbReference type="Gene3D" id="1.10.287.1490">
    <property type="match status" value="1"/>
</dbReference>
<feature type="region of interest" description="Disordered" evidence="2">
    <location>
        <begin position="366"/>
        <end position="388"/>
    </location>
</feature>
<name>A0ABM1MML2_NICVS</name>
<accession>A0ABM1MML2</accession>
<evidence type="ECO:0000256" key="1">
    <source>
        <dbReference type="SAM" id="Coils"/>
    </source>
</evidence>
<dbReference type="PANTHER" id="PTHR23159:SF31">
    <property type="entry name" value="CENTROSOME-ASSOCIATED PROTEIN CEP250 ISOFORM X1"/>
    <property type="match status" value="1"/>
</dbReference>
<feature type="compositionally biased region" description="Basic and acidic residues" evidence="2">
    <location>
        <begin position="1345"/>
        <end position="1360"/>
    </location>
</feature>
<feature type="coiled-coil region" evidence="1">
    <location>
        <begin position="498"/>
        <end position="528"/>
    </location>
</feature>
<evidence type="ECO:0000256" key="2">
    <source>
        <dbReference type="SAM" id="MobiDB-lite"/>
    </source>
</evidence>
<proteinExistence type="predicted"/>
<feature type="compositionally biased region" description="Polar residues" evidence="2">
    <location>
        <begin position="1785"/>
        <end position="1798"/>
    </location>
</feature>
<gene>
    <name evidence="4" type="primary">LOC108562115</name>
</gene>
<dbReference type="Gene3D" id="1.20.5.1700">
    <property type="match status" value="1"/>
</dbReference>
<feature type="region of interest" description="Disordered" evidence="2">
    <location>
        <begin position="1021"/>
        <end position="1047"/>
    </location>
</feature>
<feature type="coiled-coil region" evidence="1">
    <location>
        <begin position="82"/>
        <end position="109"/>
    </location>
</feature>
<dbReference type="Proteomes" id="UP000695000">
    <property type="component" value="Unplaced"/>
</dbReference>
<feature type="coiled-coil region" evidence="1">
    <location>
        <begin position="423"/>
        <end position="467"/>
    </location>
</feature>
<reference evidence="4" key="1">
    <citation type="submission" date="2025-08" db="UniProtKB">
        <authorList>
            <consortium name="RefSeq"/>
        </authorList>
    </citation>
    <scope>IDENTIFICATION</scope>
    <source>
        <tissue evidence="4">Whole Larva</tissue>
    </source>
</reference>
<feature type="region of interest" description="Disordered" evidence="2">
    <location>
        <begin position="990"/>
        <end position="1009"/>
    </location>
</feature>
<feature type="compositionally biased region" description="Basic and acidic residues" evidence="2">
    <location>
        <begin position="1486"/>
        <end position="1502"/>
    </location>
</feature>
<dbReference type="PANTHER" id="PTHR23159">
    <property type="entry name" value="CENTROSOMAL PROTEIN 2"/>
    <property type="match status" value="1"/>
</dbReference>
<feature type="compositionally biased region" description="Polar residues" evidence="2">
    <location>
        <begin position="167"/>
        <end position="195"/>
    </location>
</feature>
<keyword evidence="1" id="KW-0175">Coiled coil</keyword>
<feature type="compositionally biased region" description="Polar residues" evidence="2">
    <location>
        <begin position="1026"/>
        <end position="1038"/>
    </location>
</feature>
<feature type="coiled-coil region" evidence="1">
    <location>
        <begin position="1575"/>
        <end position="1609"/>
    </location>
</feature>
<feature type="compositionally biased region" description="Basic and acidic residues" evidence="2">
    <location>
        <begin position="207"/>
        <end position="226"/>
    </location>
</feature>
<evidence type="ECO:0000313" key="3">
    <source>
        <dbReference type="Proteomes" id="UP000695000"/>
    </source>
</evidence>
<dbReference type="RefSeq" id="XP_017775812.1">
    <property type="nucleotide sequence ID" value="XM_017920323.1"/>
</dbReference>
<feature type="compositionally biased region" description="Basic and acidic residues" evidence="2">
    <location>
        <begin position="1252"/>
        <end position="1265"/>
    </location>
</feature>
<evidence type="ECO:0000313" key="4">
    <source>
        <dbReference type="RefSeq" id="XP_017775812.1"/>
    </source>
</evidence>
<dbReference type="GeneID" id="108562115"/>
<feature type="compositionally biased region" description="Basic and acidic residues" evidence="2">
    <location>
        <begin position="378"/>
        <end position="388"/>
    </location>
</feature>
<protein>
    <submittedName>
        <fullName evidence="4">LOW QUALITY PROTEIN: early endosome antigen 1-like</fullName>
    </submittedName>
</protein>
<feature type="compositionally biased region" description="Low complexity" evidence="2">
    <location>
        <begin position="197"/>
        <end position="206"/>
    </location>
</feature>